<dbReference type="Pfam" id="PF05970">
    <property type="entry name" value="PIF1"/>
    <property type="match status" value="1"/>
</dbReference>
<keyword evidence="2" id="KW-0547">Nucleotide-binding</keyword>
<name>A0A1C4H3X0_9BIFI</name>
<dbReference type="PANTHER" id="PTHR47642">
    <property type="entry name" value="ATP-DEPENDENT DNA HELICASE"/>
    <property type="match status" value="1"/>
</dbReference>
<dbReference type="InterPro" id="IPR010285">
    <property type="entry name" value="DNA_helicase_pif1-like_DEAD"/>
</dbReference>
<dbReference type="STRING" id="1505727.GA0061077_0687"/>
<sequence length="466" mass="50537">MRQSEALTILETGASAFITGAPGAGKTYVLNEFICAARARGASVAVTASTGIAATHINGQTIHSWSGVGVAEVMTQTLMKHIRSRRKRRIEAVDILVIDEVSMMPAWLFDMVDDVCRTLRHSPEPFGGLQVVLSGDFFQLPPVNRTFHHNDAPTSSELQISRQRYADTGKNPGGFVTESLAWNQLNPVVCYLTGQHRQDDGQLLTVLTDIREGDVTQEDHDVLAGRIGKAPALGQVAVHLFPVNRQADMLNDLRLSQINDQIHEYHAQSVGPANLVASLKKSMLAPEVLGLKNGAAVMALRNDADHQYVNGSIGTVEGFASEAKGGWPIVTFENGNTVIMRPSSWEMMDGETVLASVKQVPLRCAWGITIHKSQGMTLDKAVMDLRRSFAPGMGYVALSRVENLDGLYLDGISERAFLVSPDAVLLDGELRRESEAASTSLATEGQEAFIRRGAGAEDEFAQDGLF</sequence>
<proteinExistence type="predicted"/>
<dbReference type="CDD" id="cd18037">
    <property type="entry name" value="DEXSc_Pif1_like"/>
    <property type="match status" value="1"/>
</dbReference>
<dbReference type="Gene3D" id="3.40.50.300">
    <property type="entry name" value="P-loop containing nucleotide triphosphate hydrolases"/>
    <property type="match status" value="1"/>
</dbReference>
<dbReference type="SMART" id="SM00382">
    <property type="entry name" value="AAA"/>
    <property type="match status" value="1"/>
</dbReference>
<protein>
    <submittedName>
        <fullName evidence="2">PIF1-like helicase</fullName>
    </submittedName>
</protein>
<gene>
    <name evidence="2" type="ORF">GA0061077_0687</name>
</gene>
<feature type="domain" description="AAA+ ATPase" evidence="1">
    <location>
        <begin position="12"/>
        <end position="156"/>
    </location>
</feature>
<dbReference type="InterPro" id="IPR051055">
    <property type="entry name" value="PIF1_helicase"/>
</dbReference>
<dbReference type="EMBL" id="FMBL01000001">
    <property type="protein sequence ID" value="SCC79350.1"/>
    <property type="molecule type" value="Genomic_DNA"/>
</dbReference>
<dbReference type="AlphaFoldDB" id="A0A1C4H3X0"/>
<keyword evidence="3" id="KW-1185">Reference proteome</keyword>
<dbReference type="GO" id="GO:0006281">
    <property type="term" value="P:DNA repair"/>
    <property type="evidence" value="ECO:0007669"/>
    <property type="project" value="InterPro"/>
</dbReference>
<accession>A0A1C4H3X0</accession>
<dbReference type="OrthoDB" id="9763659at2"/>
<dbReference type="CDD" id="cd18809">
    <property type="entry name" value="SF1_C_RecD"/>
    <property type="match status" value="1"/>
</dbReference>
<evidence type="ECO:0000313" key="3">
    <source>
        <dbReference type="Proteomes" id="UP000242610"/>
    </source>
</evidence>
<keyword evidence="2" id="KW-0378">Hydrolase</keyword>
<dbReference type="GO" id="GO:0000723">
    <property type="term" value="P:telomere maintenance"/>
    <property type="evidence" value="ECO:0007669"/>
    <property type="project" value="InterPro"/>
</dbReference>
<reference evidence="3" key="1">
    <citation type="submission" date="2016-08" db="EMBL/GenBank/DDBJ databases">
        <authorList>
            <person name="Varghese N."/>
            <person name="Submissions Spin"/>
        </authorList>
    </citation>
    <scope>NUCLEOTIDE SEQUENCE [LARGE SCALE GENOMIC DNA]</scope>
    <source>
        <strain evidence="3">R-52791</strain>
    </source>
</reference>
<evidence type="ECO:0000259" key="1">
    <source>
        <dbReference type="SMART" id="SM00382"/>
    </source>
</evidence>
<dbReference type="InterPro" id="IPR027417">
    <property type="entry name" value="P-loop_NTPase"/>
</dbReference>
<keyword evidence="2" id="KW-0347">Helicase</keyword>
<dbReference type="Proteomes" id="UP000242610">
    <property type="component" value="Unassembled WGS sequence"/>
</dbReference>
<organism evidence="2 3">
    <name type="scientific">Bifidobacterium commune</name>
    <dbReference type="NCBI Taxonomy" id="1505727"/>
    <lineage>
        <taxon>Bacteria</taxon>
        <taxon>Bacillati</taxon>
        <taxon>Actinomycetota</taxon>
        <taxon>Actinomycetes</taxon>
        <taxon>Bifidobacteriales</taxon>
        <taxon>Bifidobacteriaceae</taxon>
        <taxon>Bifidobacterium</taxon>
    </lineage>
</organism>
<dbReference type="PANTHER" id="PTHR47642:SF5">
    <property type="entry name" value="ATP-DEPENDENT DNA HELICASE"/>
    <property type="match status" value="1"/>
</dbReference>
<dbReference type="InterPro" id="IPR003593">
    <property type="entry name" value="AAA+_ATPase"/>
</dbReference>
<dbReference type="GO" id="GO:0003678">
    <property type="term" value="F:DNA helicase activity"/>
    <property type="evidence" value="ECO:0007669"/>
    <property type="project" value="InterPro"/>
</dbReference>
<evidence type="ECO:0000313" key="2">
    <source>
        <dbReference type="EMBL" id="SCC79350.1"/>
    </source>
</evidence>
<dbReference type="SUPFAM" id="SSF52540">
    <property type="entry name" value="P-loop containing nucleoside triphosphate hydrolases"/>
    <property type="match status" value="2"/>
</dbReference>
<keyword evidence="2" id="KW-0067">ATP-binding</keyword>
<dbReference type="RefSeq" id="WP_091847470.1">
    <property type="nucleotide sequence ID" value="NZ_FMBL01000001.1"/>
</dbReference>